<organism evidence="1">
    <name type="scientific">Brassica napus</name>
    <name type="common">Rape</name>
    <dbReference type="NCBI Taxonomy" id="3708"/>
    <lineage>
        <taxon>Eukaryota</taxon>
        <taxon>Viridiplantae</taxon>
        <taxon>Streptophyta</taxon>
        <taxon>Embryophyta</taxon>
        <taxon>Tracheophyta</taxon>
        <taxon>Spermatophyta</taxon>
        <taxon>Magnoliopsida</taxon>
        <taxon>eudicotyledons</taxon>
        <taxon>Gunneridae</taxon>
        <taxon>Pentapetalae</taxon>
        <taxon>rosids</taxon>
        <taxon>malvids</taxon>
        <taxon>Brassicales</taxon>
        <taxon>Brassicaceae</taxon>
        <taxon>Brassiceae</taxon>
        <taxon>Brassica</taxon>
    </lineage>
</organism>
<proteinExistence type="predicted"/>
<dbReference type="Proteomes" id="UP001295469">
    <property type="component" value="Chromosome C02"/>
</dbReference>
<protein>
    <submittedName>
        <fullName evidence="1">(rape) hypothetical protein</fullName>
    </submittedName>
</protein>
<evidence type="ECO:0000313" key="1">
    <source>
        <dbReference type="EMBL" id="CAF1910585.1"/>
    </source>
</evidence>
<accession>A0A816KAK5</accession>
<sequence>MRMATMLDEIINYVQSLQNQVEKTKAREAVEMGQGRVERSVFHSSSWTL</sequence>
<dbReference type="AlphaFoldDB" id="A0A816KAK5"/>
<dbReference type="EMBL" id="HG994366">
    <property type="protein sequence ID" value="CAF1910585.1"/>
    <property type="molecule type" value="Genomic_DNA"/>
</dbReference>
<name>A0A816KAK5_BRANA</name>
<gene>
    <name evidence="1" type="ORF">DARMORV10_C02P31320.1</name>
</gene>
<reference evidence="1" key="1">
    <citation type="submission" date="2021-01" db="EMBL/GenBank/DDBJ databases">
        <authorList>
            <consortium name="Genoscope - CEA"/>
            <person name="William W."/>
        </authorList>
    </citation>
    <scope>NUCLEOTIDE SEQUENCE</scope>
</reference>